<protein>
    <submittedName>
        <fullName evidence="1">Uncharacterized protein</fullName>
    </submittedName>
</protein>
<organism evidence="1 2">
    <name type="scientific">Spirosoma telluris</name>
    <dbReference type="NCBI Taxonomy" id="2183553"/>
    <lineage>
        <taxon>Bacteria</taxon>
        <taxon>Pseudomonadati</taxon>
        <taxon>Bacteroidota</taxon>
        <taxon>Cytophagia</taxon>
        <taxon>Cytophagales</taxon>
        <taxon>Cytophagaceae</taxon>
        <taxon>Spirosoma</taxon>
    </lineage>
</organism>
<accession>A0A327NSR7</accession>
<evidence type="ECO:0000313" key="1">
    <source>
        <dbReference type="EMBL" id="RAI78347.1"/>
    </source>
</evidence>
<dbReference type="EMBL" id="QLII01000001">
    <property type="protein sequence ID" value="RAI78347.1"/>
    <property type="molecule type" value="Genomic_DNA"/>
</dbReference>
<gene>
    <name evidence="1" type="ORF">HMF3257_04940</name>
</gene>
<evidence type="ECO:0000313" key="2">
    <source>
        <dbReference type="Proteomes" id="UP000249016"/>
    </source>
</evidence>
<dbReference type="AlphaFoldDB" id="A0A327NSR7"/>
<keyword evidence="2" id="KW-1185">Reference proteome</keyword>
<name>A0A327NSR7_9BACT</name>
<proteinExistence type="predicted"/>
<reference evidence="1 2" key="1">
    <citation type="submission" date="2018-06" db="EMBL/GenBank/DDBJ databases">
        <title>Spirosoma sp. HMF3257 Genome sequencing and assembly.</title>
        <authorList>
            <person name="Kang H."/>
            <person name="Cha I."/>
            <person name="Kim H."/>
            <person name="Kang J."/>
            <person name="Joh K."/>
        </authorList>
    </citation>
    <scope>NUCLEOTIDE SEQUENCE [LARGE SCALE GENOMIC DNA]</scope>
    <source>
        <strain evidence="1 2">HMF3257</strain>
    </source>
</reference>
<comment type="caution">
    <text evidence="1">The sequence shown here is derived from an EMBL/GenBank/DDBJ whole genome shotgun (WGS) entry which is preliminary data.</text>
</comment>
<sequence length="40" mass="4449">MNAGGRIEPSTVFICWQRVTALSNSLPAIYRATSRVINRV</sequence>
<dbReference type="Proteomes" id="UP000249016">
    <property type="component" value="Unassembled WGS sequence"/>
</dbReference>